<dbReference type="Proteomes" id="UP000661077">
    <property type="component" value="Unassembled WGS sequence"/>
</dbReference>
<dbReference type="PANTHER" id="PTHR37309:SF1">
    <property type="entry name" value="SLR0284 PROTEIN"/>
    <property type="match status" value="1"/>
</dbReference>
<feature type="transmembrane region" description="Helical" evidence="1">
    <location>
        <begin position="64"/>
        <end position="84"/>
    </location>
</feature>
<feature type="transmembrane region" description="Helical" evidence="1">
    <location>
        <begin position="121"/>
        <end position="140"/>
    </location>
</feature>
<feature type="transmembrane region" description="Helical" evidence="1">
    <location>
        <begin position="37"/>
        <end position="58"/>
    </location>
</feature>
<evidence type="ECO:0000313" key="3">
    <source>
        <dbReference type="Proteomes" id="UP000661077"/>
    </source>
</evidence>
<protein>
    <submittedName>
        <fullName evidence="2">Phage holin family protein</fullName>
    </submittedName>
</protein>
<organism evidence="2 3">
    <name type="scientific">Steroidobacter gossypii</name>
    <dbReference type="NCBI Taxonomy" id="2805490"/>
    <lineage>
        <taxon>Bacteria</taxon>
        <taxon>Pseudomonadati</taxon>
        <taxon>Pseudomonadota</taxon>
        <taxon>Gammaproteobacteria</taxon>
        <taxon>Steroidobacterales</taxon>
        <taxon>Steroidobacteraceae</taxon>
        <taxon>Steroidobacter</taxon>
    </lineage>
</organism>
<sequence>MLSLDSISDVSCPAAGQATDDTSLLAPRYEDLNMTGFFLRAAIVALGLWLATQIFGGLNFDSPFTLLAAAVLLGIVNAIVRPIAVILTLPLTLLSLGLFLLVINAGMLGLVALLLSGFTISSFWTALGASLIVSITSWLASGMIANSGRVEVITMKK</sequence>
<reference evidence="2 3" key="1">
    <citation type="journal article" date="2021" name="Int. J. Syst. Evol. Microbiol.">
        <title>Steroidobacter gossypii sp. nov., isolated from soil of cotton cropping field.</title>
        <authorList>
            <person name="Huang R."/>
            <person name="Yang S."/>
            <person name="Zhen C."/>
            <person name="Liu W."/>
        </authorList>
    </citation>
    <scope>NUCLEOTIDE SEQUENCE [LARGE SCALE GENOMIC DNA]</scope>
    <source>
        <strain evidence="2 3">S1-65</strain>
    </source>
</reference>
<dbReference type="RefSeq" id="WP_218042590.1">
    <property type="nucleotide sequence ID" value="NZ_JAEVLS010000001.1"/>
</dbReference>
<comment type="caution">
    <text evidence="2">The sequence shown here is derived from an EMBL/GenBank/DDBJ whole genome shotgun (WGS) entry which is preliminary data.</text>
</comment>
<keyword evidence="3" id="KW-1185">Reference proteome</keyword>
<proteinExistence type="predicted"/>
<dbReference type="PANTHER" id="PTHR37309">
    <property type="entry name" value="SLR0284 PROTEIN"/>
    <property type="match status" value="1"/>
</dbReference>
<feature type="transmembrane region" description="Helical" evidence="1">
    <location>
        <begin position="91"/>
        <end position="115"/>
    </location>
</feature>
<dbReference type="Pfam" id="PF04020">
    <property type="entry name" value="Phage_holin_4_2"/>
    <property type="match status" value="1"/>
</dbReference>
<keyword evidence="1" id="KW-1133">Transmembrane helix</keyword>
<accession>A0ABS1WT23</accession>
<evidence type="ECO:0000313" key="2">
    <source>
        <dbReference type="EMBL" id="MBM0104133.1"/>
    </source>
</evidence>
<dbReference type="InterPro" id="IPR007165">
    <property type="entry name" value="Phage_holin_4_2"/>
</dbReference>
<evidence type="ECO:0000256" key="1">
    <source>
        <dbReference type="SAM" id="Phobius"/>
    </source>
</evidence>
<name>A0ABS1WT23_9GAMM</name>
<dbReference type="EMBL" id="JAEVLS010000001">
    <property type="protein sequence ID" value="MBM0104133.1"/>
    <property type="molecule type" value="Genomic_DNA"/>
</dbReference>
<keyword evidence="1" id="KW-0472">Membrane</keyword>
<gene>
    <name evidence="2" type="ORF">JM946_05225</name>
</gene>
<keyword evidence="1" id="KW-0812">Transmembrane</keyword>